<evidence type="ECO:0000256" key="2">
    <source>
        <dbReference type="SAM" id="Phobius"/>
    </source>
</evidence>
<keyword evidence="2" id="KW-0812">Transmembrane</keyword>
<feature type="signal peptide" evidence="3">
    <location>
        <begin position="1"/>
        <end position="26"/>
    </location>
</feature>
<feature type="chain" id="PRO_5036192887" description="MalT-like TPR region domain-containing protein" evidence="3">
    <location>
        <begin position="27"/>
        <end position="656"/>
    </location>
</feature>
<keyword evidence="2" id="KW-1133">Transmembrane helix</keyword>
<dbReference type="EMBL" id="LR828253">
    <property type="protein sequence ID" value="CAD0306363.1"/>
    <property type="molecule type" value="Genomic_DNA"/>
</dbReference>
<keyword evidence="3" id="KW-0732">Signal</keyword>
<dbReference type="InterPro" id="IPR011990">
    <property type="entry name" value="TPR-like_helical_dom_sf"/>
</dbReference>
<dbReference type="Gene3D" id="1.25.40.10">
    <property type="entry name" value="Tetratricopeptide repeat domain"/>
    <property type="match status" value="1"/>
</dbReference>
<feature type="region of interest" description="Disordered" evidence="1">
    <location>
        <begin position="566"/>
        <end position="601"/>
    </location>
</feature>
<proteinExistence type="predicted"/>
<evidence type="ECO:0000256" key="3">
    <source>
        <dbReference type="SAM" id="SignalP"/>
    </source>
</evidence>
<evidence type="ECO:0000313" key="4">
    <source>
        <dbReference type="EMBL" id="CAD0306369.1"/>
    </source>
</evidence>
<feature type="transmembrane region" description="Helical" evidence="2">
    <location>
        <begin position="432"/>
        <end position="453"/>
    </location>
</feature>
<feature type="compositionally biased region" description="Basic residues" evidence="1">
    <location>
        <begin position="590"/>
        <end position="600"/>
    </location>
</feature>
<feature type="region of interest" description="Disordered" evidence="1">
    <location>
        <begin position="501"/>
        <end position="528"/>
    </location>
</feature>
<feature type="region of interest" description="Disordered" evidence="1">
    <location>
        <begin position="463"/>
        <end position="483"/>
    </location>
</feature>
<protein>
    <recommendedName>
        <fullName evidence="5">MalT-like TPR region domain-containing protein</fullName>
    </recommendedName>
</protein>
<keyword evidence="2" id="KW-0472">Membrane</keyword>
<name>A0A6V7BZK3_9XANT</name>
<evidence type="ECO:0008006" key="5">
    <source>
        <dbReference type="Google" id="ProtNLM"/>
    </source>
</evidence>
<organism evidence="4">
    <name type="scientific">Xanthomonas hortorum pv. gardneri</name>
    <dbReference type="NCBI Taxonomy" id="2754056"/>
    <lineage>
        <taxon>Bacteria</taxon>
        <taxon>Pseudomonadati</taxon>
        <taxon>Pseudomonadota</taxon>
        <taxon>Gammaproteobacteria</taxon>
        <taxon>Lysobacterales</taxon>
        <taxon>Lysobacteraceae</taxon>
        <taxon>Xanthomonas</taxon>
    </lineage>
</organism>
<dbReference type="AlphaFoldDB" id="A0A6V7BZK3"/>
<sequence>MSLLAARWQRVFAGIALLLSSAVVWAQPQPWKAIESAAIDDPKAALQTAQTFLQQARSDGDADAQFWALLAQARILISLEDNDHRQLVLSQARTVLEQLHGNAAQAQLWLDTVQALSDVRENPNRGMVTRLEDLRQRARALGRNDLLCEVEAVDMWSMLASSSSDEAWKAAQASYQCAVREHTLSLELDALTQLGSLASLVGGRMAEDSEAEDYLQHALTRLHGQPARFQRSLIEYEYGTSLAAQQPEAALLHFKRALALSRELGDQAGVAAALTSASEALSETGDANAALAMAREALPLMQKQGNVGRIAACHAVLLQALTVLKADSLGAEIVAARAADDPNLTLSRRAQLLDAIAQALAAQGRHAEAYQELQRANTLRAQSLDRQRVTVMLRLQARYEDARRGAETAELRRRSETAQLALQAREAGQRTLWIALCAACLLLLGALVVLAFGARHRRQLSRLAMRDETHRPAQSPRHSLRGATADRASVALADPVHAGVDRSGSLQADQRCARPRHRRCGAQGARQRLEAGLAHAGSPGPPGRRRIPAGIAGLQRGRNSCAVCAPAQRRGGHPDSRPAGRPAGAVLHGRGQRYRRHRPGRAAEPGRSCVVCSQDCRARSMGGVLNVRASIAYLRIAFFKSLGSAVALQHRATMPL</sequence>
<dbReference type="EMBL" id="LR828253">
    <property type="protein sequence ID" value="CAD0306369.1"/>
    <property type="molecule type" value="Genomic_DNA"/>
</dbReference>
<gene>
    <name evidence="4" type="ORF">CFBP8129_07180</name>
</gene>
<reference evidence="4" key="1">
    <citation type="submission" date="2020-07" db="EMBL/GenBank/DDBJ databases">
        <authorList>
            <person name="Pothier F. J."/>
        </authorList>
    </citation>
    <scope>NUCLEOTIDE SEQUENCE</scope>
    <source>
        <strain evidence="4">CFBP 8129</strain>
    </source>
</reference>
<dbReference type="SUPFAM" id="SSF48452">
    <property type="entry name" value="TPR-like"/>
    <property type="match status" value="1"/>
</dbReference>
<accession>A0A6V7BZK3</accession>
<evidence type="ECO:0000256" key="1">
    <source>
        <dbReference type="SAM" id="MobiDB-lite"/>
    </source>
</evidence>